<dbReference type="Proteomes" id="UP001367676">
    <property type="component" value="Unassembled WGS sequence"/>
</dbReference>
<comment type="caution">
    <text evidence="2">The sequence shown here is derived from an EMBL/GenBank/DDBJ whole genome shotgun (WGS) entry which is preliminary data.</text>
</comment>
<dbReference type="EMBL" id="JBBCAQ010000034">
    <property type="protein sequence ID" value="KAK7579750.1"/>
    <property type="molecule type" value="Genomic_DNA"/>
</dbReference>
<sequence>MTHKWDYMRTSSTPPQTHILHAWEIRKVHCNRIKAESFIADSDTSSSQKMKLVRTMAAGLPSYQPVSGSGTDPDHSSEMSSV</sequence>
<name>A0AAN9T9P3_9HEMI</name>
<evidence type="ECO:0000313" key="2">
    <source>
        <dbReference type="EMBL" id="KAK7579750.1"/>
    </source>
</evidence>
<feature type="region of interest" description="Disordered" evidence="1">
    <location>
        <begin position="61"/>
        <end position="82"/>
    </location>
</feature>
<accession>A0AAN9T9P3</accession>
<evidence type="ECO:0000313" key="3">
    <source>
        <dbReference type="Proteomes" id="UP001367676"/>
    </source>
</evidence>
<feature type="compositionally biased region" description="Basic and acidic residues" evidence="1">
    <location>
        <begin position="72"/>
        <end position="82"/>
    </location>
</feature>
<dbReference type="AlphaFoldDB" id="A0AAN9T9P3"/>
<proteinExistence type="predicted"/>
<protein>
    <submittedName>
        <fullName evidence="2">Uncharacterized protein</fullName>
    </submittedName>
</protein>
<keyword evidence="3" id="KW-1185">Reference proteome</keyword>
<organism evidence="2 3">
    <name type="scientific">Parthenolecanium corni</name>
    <dbReference type="NCBI Taxonomy" id="536013"/>
    <lineage>
        <taxon>Eukaryota</taxon>
        <taxon>Metazoa</taxon>
        <taxon>Ecdysozoa</taxon>
        <taxon>Arthropoda</taxon>
        <taxon>Hexapoda</taxon>
        <taxon>Insecta</taxon>
        <taxon>Pterygota</taxon>
        <taxon>Neoptera</taxon>
        <taxon>Paraneoptera</taxon>
        <taxon>Hemiptera</taxon>
        <taxon>Sternorrhyncha</taxon>
        <taxon>Coccoidea</taxon>
        <taxon>Coccidae</taxon>
        <taxon>Parthenolecanium</taxon>
    </lineage>
</organism>
<evidence type="ECO:0000256" key="1">
    <source>
        <dbReference type="SAM" id="MobiDB-lite"/>
    </source>
</evidence>
<reference evidence="2 3" key="1">
    <citation type="submission" date="2024-03" db="EMBL/GenBank/DDBJ databases">
        <title>Adaptation during the transition from Ophiocordyceps entomopathogen to insect associate is accompanied by gene loss and intensified selection.</title>
        <authorList>
            <person name="Ward C.M."/>
            <person name="Onetto C.A."/>
            <person name="Borneman A.R."/>
        </authorList>
    </citation>
    <scope>NUCLEOTIDE SEQUENCE [LARGE SCALE GENOMIC DNA]</scope>
    <source>
        <strain evidence="2">AWRI1</strain>
        <tissue evidence="2">Single Adult Female</tissue>
    </source>
</reference>
<gene>
    <name evidence="2" type="ORF">V9T40_000379</name>
</gene>